<reference evidence="3 4" key="1">
    <citation type="submission" date="2024-03" db="EMBL/GenBank/DDBJ databases">
        <title>Sequence of Lycoming College Course Isolates.</title>
        <authorList>
            <person name="Plotts O."/>
            <person name="Newman J."/>
        </authorList>
    </citation>
    <scope>NUCLEOTIDE SEQUENCE [LARGE SCALE GENOMIC DNA]</scope>
    <source>
        <strain evidence="3 4">CJB-3</strain>
    </source>
</reference>
<dbReference type="Proteomes" id="UP001378956">
    <property type="component" value="Unassembled WGS sequence"/>
</dbReference>
<dbReference type="CDD" id="cd04301">
    <property type="entry name" value="NAT_SF"/>
    <property type="match status" value="1"/>
</dbReference>
<dbReference type="SUPFAM" id="SSF55729">
    <property type="entry name" value="Acyl-CoA N-acyltransferases (Nat)"/>
    <property type="match status" value="1"/>
</dbReference>
<dbReference type="InterPro" id="IPR050769">
    <property type="entry name" value="NAT_camello-type"/>
</dbReference>
<sequence>MSNSILIEPIYNNYCARIIDIILPIQQIEFGVSITLEGQPDLLDIETNYHKDGGGFWGALNNEELVGTIALMNVGHNTGVIRKMFVKKDYRGKELSIAQHLLESLIDYCRQHNIADIYLGTVDILKAACRFYERNGFVRIKMEELPSYFPRMKADNTFYHLDLRN</sequence>
<dbReference type="PANTHER" id="PTHR13947:SF37">
    <property type="entry name" value="LD18367P"/>
    <property type="match status" value="1"/>
</dbReference>
<feature type="domain" description="N-acetyltransferase" evidence="2">
    <location>
        <begin position="5"/>
        <end position="157"/>
    </location>
</feature>
<dbReference type="PANTHER" id="PTHR13947">
    <property type="entry name" value="GNAT FAMILY N-ACETYLTRANSFERASE"/>
    <property type="match status" value="1"/>
</dbReference>
<dbReference type="PROSITE" id="PS51186">
    <property type="entry name" value="GNAT"/>
    <property type="match status" value="1"/>
</dbReference>
<comment type="caution">
    <text evidence="3">The sequence shown here is derived from an EMBL/GenBank/DDBJ whole genome shotgun (WGS) entry which is preliminary data.</text>
</comment>
<dbReference type="InterPro" id="IPR016181">
    <property type="entry name" value="Acyl_CoA_acyltransferase"/>
</dbReference>
<dbReference type="RefSeq" id="WP_288881751.1">
    <property type="nucleotide sequence ID" value="NZ_CBFGNQ010000002.1"/>
</dbReference>
<keyword evidence="4" id="KW-1185">Reference proteome</keyword>
<dbReference type="Pfam" id="PF00583">
    <property type="entry name" value="Acetyltransf_1"/>
    <property type="match status" value="1"/>
</dbReference>
<gene>
    <name evidence="3" type="ORF">WAE58_08170</name>
</gene>
<proteinExistence type="predicted"/>
<evidence type="ECO:0000259" key="2">
    <source>
        <dbReference type="PROSITE" id="PS51186"/>
    </source>
</evidence>
<dbReference type="InterPro" id="IPR000182">
    <property type="entry name" value="GNAT_dom"/>
</dbReference>
<keyword evidence="1" id="KW-0808">Transferase</keyword>
<name>A0ABU8NJG7_9SPHI</name>
<protein>
    <submittedName>
        <fullName evidence="3">GNAT family N-acetyltransferase</fullName>
    </submittedName>
</protein>
<dbReference type="Gene3D" id="3.40.630.30">
    <property type="match status" value="1"/>
</dbReference>
<accession>A0ABU8NJG7</accession>
<evidence type="ECO:0000313" key="4">
    <source>
        <dbReference type="Proteomes" id="UP001378956"/>
    </source>
</evidence>
<dbReference type="EMBL" id="JBBEUB010000002">
    <property type="protein sequence ID" value="MEJ2902398.1"/>
    <property type="molecule type" value="Genomic_DNA"/>
</dbReference>
<organism evidence="3 4">
    <name type="scientific">Pedobacter panaciterrae</name>
    <dbReference type="NCBI Taxonomy" id="363849"/>
    <lineage>
        <taxon>Bacteria</taxon>
        <taxon>Pseudomonadati</taxon>
        <taxon>Bacteroidota</taxon>
        <taxon>Sphingobacteriia</taxon>
        <taxon>Sphingobacteriales</taxon>
        <taxon>Sphingobacteriaceae</taxon>
        <taxon>Pedobacter</taxon>
    </lineage>
</organism>
<evidence type="ECO:0000256" key="1">
    <source>
        <dbReference type="ARBA" id="ARBA00022679"/>
    </source>
</evidence>
<evidence type="ECO:0000313" key="3">
    <source>
        <dbReference type="EMBL" id="MEJ2902398.1"/>
    </source>
</evidence>